<feature type="compositionally biased region" description="Basic residues" evidence="1">
    <location>
        <begin position="33"/>
        <end position="44"/>
    </location>
</feature>
<feature type="compositionally biased region" description="Basic and acidic residues" evidence="1">
    <location>
        <begin position="1"/>
        <end position="30"/>
    </location>
</feature>
<name>A0ABR0B291_9CRUS</name>
<dbReference type="Proteomes" id="UP001234178">
    <property type="component" value="Unassembled WGS sequence"/>
</dbReference>
<protein>
    <submittedName>
        <fullName evidence="2">Uncharacterized protein</fullName>
    </submittedName>
</protein>
<evidence type="ECO:0000313" key="2">
    <source>
        <dbReference type="EMBL" id="KAK4035814.1"/>
    </source>
</evidence>
<accession>A0ABR0B291</accession>
<reference evidence="2 3" key="1">
    <citation type="journal article" date="2023" name="Nucleic Acids Res.">
        <title>The hologenome of Daphnia magna reveals possible DNA methylation and microbiome-mediated evolution of the host genome.</title>
        <authorList>
            <person name="Chaturvedi A."/>
            <person name="Li X."/>
            <person name="Dhandapani V."/>
            <person name="Marshall H."/>
            <person name="Kissane S."/>
            <person name="Cuenca-Cambronero M."/>
            <person name="Asole G."/>
            <person name="Calvet F."/>
            <person name="Ruiz-Romero M."/>
            <person name="Marangio P."/>
            <person name="Guigo R."/>
            <person name="Rago D."/>
            <person name="Mirbahai L."/>
            <person name="Eastwood N."/>
            <person name="Colbourne J.K."/>
            <person name="Zhou J."/>
            <person name="Mallon E."/>
            <person name="Orsini L."/>
        </authorList>
    </citation>
    <scope>NUCLEOTIDE SEQUENCE [LARGE SCALE GENOMIC DNA]</scope>
    <source>
        <strain evidence="2">LRV0_1</strain>
    </source>
</reference>
<keyword evidence="3" id="KW-1185">Reference proteome</keyword>
<proteinExistence type="predicted"/>
<comment type="caution">
    <text evidence="2">The sequence shown here is derived from an EMBL/GenBank/DDBJ whole genome shotgun (WGS) entry which is preliminary data.</text>
</comment>
<gene>
    <name evidence="2" type="ORF">OUZ56_027896</name>
</gene>
<dbReference type="EMBL" id="JAOYFB010000040">
    <property type="protein sequence ID" value="KAK4035814.1"/>
    <property type="molecule type" value="Genomic_DNA"/>
</dbReference>
<feature type="region of interest" description="Disordered" evidence="1">
    <location>
        <begin position="1"/>
        <end position="57"/>
    </location>
</feature>
<evidence type="ECO:0000256" key="1">
    <source>
        <dbReference type="SAM" id="MobiDB-lite"/>
    </source>
</evidence>
<sequence>MSEHLRKKKEEESRTERMSKKRETSDDSMKTSRYGHQRRRRASRKNVQPGSHQIFMDSRTLPTPIAARPLYFSFQIEAFWERVN</sequence>
<organism evidence="2 3">
    <name type="scientific">Daphnia magna</name>
    <dbReference type="NCBI Taxonomy" id="35525"/>
    <lineage>
        <taxon>Eukaryota</taxon>
        <taxon>Metazoa</taxon>
        <taxon>Ecdysozoa</taxon>
        <taxon>Arthropoda</taxon>
        <taxon>Crustacea</taxon>
        <taxon>Branchiopoda</taxon>
        <taxon>Diplostraca</taxon>
        <taxon>Cladocera</taxon>
        <taxon>Anomopoda</taxon>
        <taxon>Daphniidae</taxon>
        <taxon>Daphnia</taxon>
    </lineage>
</organism>
<evidence type="ECO:0000313" key="3">
    <source>
        <dbReference type="Proteomes" id="UP001234178"/>
    </source>
</evidence>